<reference evidence="1 2" key="1">
    <citation type="submission" date="2018-07" db="EMBL/GenBank/DDBJ databases">
        <title>Genome sequences of six Lactobacillus spp. isolated from bumble bee guts.</title>
        <authorList>
            <person name="Motta E.V.S."/>
            <person name="Moran N.A."/>
        </authorList>
    </citation>
    <scope>NUCLEOTIDE SEQUENCE [LARGE SCALE GENOMIC DNA]</scope>
    <source>
        <strain evidence="1 2">BI-1.1</strain>
    </source>
</reference>
<comment type="caution">
    <text evidence="1">The sequence shown here is derived from an EMBL/GenBank/DDBJ whole genome shotgun (WGS) entry which is preliminary data.</text>
</comment>
<name>A0A3R7CPP5_9LACO</name>
<dbReference type="RefSeq" id="WP_118900841.1">
    <property type="nucleotide sequence ID" value="NZ_QOCR01000002.1"/>
</dbReference>
<accession>A0A3R7CPP5</accession>
<gene>
    <name evidence="1" type="ORF">DS831_04590</name>
</gene>
<evidence type="ECO:0000313" key="1">
    <source>
        <dbReference type="EMBL" id="RHW51303.1"/>
    </source>
</evidence>
<keyword evidence="2" id="KW-1185">Reference proteome</keyword>
<dbReference type="EMBL" id="QOCR01000002">
    <property type="protein sequence ID" value="RHW51303.1"/>
    <property type="molecule type" value="Genomic_DNA"/>
</dbReference>
<sequence length="70" mass="8065">MDNVFLVGTAPDVCFCALHVDRGMIYEQDSKLYRKKGSALKRLKYLNDHLEANEPDWQLGRAKGWLPVEN</sequence>
<protein>
    <submittedName>
        <fullName evidence="1">Uncharacterized protein</fullName>
    </submittedName>
</protein>
<organism evidence="1 2">
    <name type="scientific">Bombilactobacillus bombi</name>
    <dbReference type="NCBI Taxonomy" id="1303590"/>
    <lineage>
        <taxon>Bacteria</taxon>
        <taxon>Bacillati</taxon>
        <taxon>Bacillota</taxon>
        <taxon>Bacilli</taxon>
        <taxon>Lactobacillales</taxon>
        <taxon>Lactobacillaceae</taxon>
        <taxon>Bombilactobacillus</taxon>
    </lineage>
</organism>
<proteinExistence type="predicted"/>
<dbReference type="Proteomes" id="UP000284109">
    <property type="component" value="Unassembled WGS sequence"/>
</dbReference>
<evidence type="ECO:0000313" key="2">
    <source>
        <dbReference type="Proteomes" id="UP000284109"/>
    </source>
</evidence>
<dbReference type="AlphaFoldDB" id="A0A3R7CPP5"/>